<feature type="non-terminal residue" evidence="1">
    <location>
        <position position="1"/>
    </location>
</feature>
<evidence type="ECO:0000313" key="1">
    <source>
        <dbReference type="EMBL" id="KIJ27674.1"/>
    </source>
</evidence>
<dbReference type="Proteomes" id="UP000054279">
    <property type="component" value="Unassembled WGS sequence"/>
</dbReference>
<accession>A0A0C9U0Z0</accession>
<reference evidence="1 2" key="1">
    <citation type="submission" date="2014-06" db="EMBL/GenBank/DDBJ databases">
        <title>Evolutionary Origins and Diversification of the Mycorrhizal Mutualists.</title>
        <authorList>
            <consortium name="DOE Joint Genome Institute"/>
            <consortium name="Mycorrhizal Genomics Consortium"/>
            <person name="Kohler A."/>
            <person name="Kuo A."/>
            <person name="Nagy L.G."/>
            <person name="Floudas D."/>
            <person name="Copeland A."/>
            <person name="Barry K.W."/>
            <person name="Cichocki N."/>
            <person name="Veneault-Fourrey C."/>
            <person name="LaButti K."/>
            <person name="Lindquist E.A."/>
            <person name="Lipzen A."/>
            <person name="Lundell T."/>
            <person name="Morin E."/>
            <person name="Murat C."/>
            <person name="Riley R."/>
            <person name="Ohm R."/>
            <person name="Sun H."/>
            <person name="Tunlid A."/>
            <person name="Henrissat B."/>
            <person name="Grigoriev I.V."/>
            <person name="Hibbett D.S."/>
            <person name="Martin F."/>
        </authorList>
    </citation>
    <scope>NUCLEOTIDE SEQUENCE [LARGE SCALE GENOMIC DNA]</scope>
    <source>
        <strain evidence="1 2">SS14</strain>
    </source>
</reference>
<keyword evidence="2" id="KW-1185">Reference proteome</keyword>
<protein>
    <submittedName>
        <fullName evidence="1">Uncharacterized protein</fullName>
    </submittedName>
</protein>
<dbReference type="AlphaFoldDB" id="A0A0C9U0Z0"/>
<name>A0A0C9U0Z0_SPHS4</name>
<proteinExistence type="predicted"/>
<gene>
    <name evidence="1" type="ORF">M422DRAFT_190753</name>
</gene>
<sequence length="82" mass="9270">IEIGSDLNNEQRTAVLDLVREFADTFALSLAEVIPVVFMKHKLHVDPSVTLPTKVSQHPITEAQKEWCNRILDDMEAAEIIQ</sequence>
<dbReference type="EMBL" id="KN837328">
    <property type="protein sequence ID" value="KIJ27674.1"/>
    <property type="molecule type" value="Genomic_DNA"/>
</dbReference>
<dbReference type="HOGENOM" id="CLU_119163_1_0_1"/>
<organism evidence="1 2">
    <name type="scientific">Sphaerobolus stellatus (strain SS14)</name>
    <dbReference type="NCBI Taxonomy" id="990650"/>
    <lineage>
        <taxon>Eukaryota</taxon>
        <taxon>Fungi</taxon>
        <taxon>Dikarya</taxon>
        <taxon>Basidiomycota</taxon>
        <taxon>Agaricomycotina</taxon>
        <taxon>Agaricomycetes</taxon>
        <taxon>Phallomycetidae</taxon>
        <taxon>Geastrales</taxon>
        <taxon>Sphaerobolaceae</taxon>
        <taxon>Sphaerobolus</taxon>
    </lineage>
</organism>
<dbReference type="OrthoDB" id="3363652at2759"/>
<evidence type="ECO:0000313" key="2">
    <source>
        <dbReference type="Proteomes" id="UP000054279"/>
    </source>
</evidence>